<accession>A0A9J5ZHC5</accession>
<sequence>MTHLFLTAPIAQKRQFVDCAGIQIQKGRANNYSIVGSNNKNQIERNTISNSSCANVGTVEEKKCKQAWSRGGVSQDILKIVVEEAISNYESVFKLIECLSAASSVPQALITPSSNKMGEASKWKDEMQYGWNLVPRNPKSPKTLQKHKPLKSTNRIRLENAHKHNKEIVENTMAANRDNRGDTRASSNYTIQY</sequence>
<dbReference type="Proteomes" id="UP000824120">
    <property type="component" value="Chromosome 4"/>
</dbReference>
<dbReference type="AlphaFoldDB" id="A0A9J5ZHC5"/>
<proteinExistence type="predicted"/>
<evidence type="ECO:0000313" key="3">
    <source>
        <dbReference type="Proteomes" id="UP000824120"/>
    </source>
</evidence>
<feature type="region of interest" description="Disordered" evidence="1">
    <location>
        <begin position="171"/>
        <end position="193"/>
    </location>
</feature>
<gene>
    <name evidence="2" type="ORF">H5410_021487</name>
</gene>
<comment type="caution">
    <text evidence="2">The sequence shown here is derived from an EMBL/GenBank/DDBJ whole genome shotgun (WGS) entry which is preliminary data.</text>
</comment>
<evidence type="ECO:0000313" key="2">
    <source>
        <dbReference type="EMBL" id="KAG5610206.1"/>
    </source>
</evidence>
<protein>
    <submittedName>
        <fullName evidence="2">Uncharacterized protein</fullName>
    </submittedName>
</protein>
<keyword evidence="3" id="KW-1185">Reference proteome</keyword>
<feature type="compositionally biased region" description="Polar residues" evidence="1">
    <location>
        <begin position="184"/>
        <end position="193"/>
    </location>
</feature>
<name>A0A9J5ZHC5_SOLCO</name>
<organism evidence="2 3">
    <name type="scientific">Solanum commersonii</name>
    <name type="common">Commerson's wild potato</name>
    <name type="synonym">Commerson's nightshade</name>
    <dbReference type="NCBI Taxonomy" id="4109"/>
    <lineage>
        <taxon>Eukaryota</taxon>
        <taxon>Viridiplantae</taxon>
        <taxon>Streptophyta</taxon>
        <taxon>Embryophyta</taxon>
        <taxon>Tracheophyta</taxon>
        <taxon>Spermatophyta</taxon>
        <taxon>Magnoliopsida</taxon>
        <taxon>eudicotyledons</taxon>
        <taxon>Gunneridae</taxon>
        <taxon>Pentapetalae</taxon>
        <taxon>asterids</taxon>
        <taxon>lamiids</taxon>
        <taxon>Solanales</taxon>
        <taxon>Solanaceae</taxon>
        <taxon>Solanoideae</taxon>
        <taxon>Solaneae</taxon>
        <taxon>Solanum</taxon>
    </lineage>
</organism>
<reference evidence="2 3" key="1">
    <citation type="submission" date="2020-09" db="EMBL/GenBank/DDBJ databases">
        <title>De no assembly of potato wild relative species, Solanum commersonii.</title>
        <authorList>
            <person name="Cho K."/>
        </authorList>
    </citation>
    <scope>NUCLEOTIDE SEQUENCE [LARGE SCALE GENOMIC DNA]</scope>
    <source>
        <strain evidence="2">LZ3.2</strain>
        <tissue evidence="2">Leaf</tissue>
    </source>
</reference>
<evidence type="ECO:0000256" key="1">
    <source>
        <dbReference type="SAM" id="MobiDB-lite"/>
    </source>
</evidence>
<dbReference type="EMBL" id="JACXVP010000004">
    <property type="protein sequence ID" value="KAG5610206.1"/>
    <property type="molecule type" value="Genomic_DNA"/>
</dbReference>